<gene>
    <name evidence="1" type="ORF">ALC56_07597</name>
</gene>
<reference evidence="1 2" key="1">
    <citation type="submission" date="2016-03" db="EMBL/GenBank/DDBJ databases">
        <title>Trachymyrmex septentrionalis WGS genome.</title>
        <authorList>
            <person name="Nygaard S."/>
            <person name="Hu H."/>
            <person name="Boomsma J."/>
            <person name="Zhang G."/>
        </authorList>
    </citation>
    <scope>NUCLEOTIDE SEQUENCE [LARGE SCALE GENOMIC DNA]</scope>
    <source>
        <strain evidence="1">Tsep2-gDNA-1</strain>
        <tissue evidence="1">Whole body</tissue>
    </source>
</reference>
<protein>
    <submittedName>
        <fullName evidence="1">Uncharacterized protein</fullName>
    </submittedName>
</protein>
<feature type="non-terminal residue" evidence="1">
    <location>
        <position position="1"/>
    </location>
</feature>
<name>A0A195FC35_9HYME</name>
<dbReference type="EMBL" id="KQ981685">
    <property type="protein sequence ID" value="KYN37973.1"/>
    <property type="molecule type" value="Genomic_DNA"/>
</dbReference>
<evidence type="ECO:0000313" key="2">
    <source>
        <dbReference type="Proteomes" id="UP000078541"/>
    </source>
</evidence>
<evidence type="ECO:0000313" key="1">
    <source>
        <dbReference type="EMBL" id="KYN37973.1"/>
    </source>
</evidence>
<keyword evidence="2" id="KW-1185">Reference proteome</keyword>
<dbReference type="AlphaFoldDB" id="A0A195FC35"/>
<dbReference type="Proteomes" id="UP000078541">
    <property type="component" value="Unassembled WGS sequence"/>
</dbReference>
<sequence>KQELPSSRVCTKIESLGELFRVRGFHGKTLLFLLKMRKTHLSARAASLLAGETDPLSRTLTVVHVRPFVGELGVSHAATSPLPAVEIQLLKTTTGQIDGSPRGRLASHRDSTVFSAVTTRIEIVPLGVTSDLTCRQNCQFPLEGTIKYPKTGAVGKGGHVPPVTSRSAVRKARGSPLLRISVSGVRRSQENAVSRGDAILADSGDRMLTARSGPLGLGVPRTLGPAEGSDHLFLLPERALGMDSTHLRQDLAGLDFNLHLNLLHTAPRGNVWLCELSNVNEGTLAHEDFIKKSRLYLSHITLTLSPRTLDSITKIYEIIRDVFSFGAPRVPADYSDGRPLVPRSRLMGCGLDAVCDKRCKISWEKHSPIKIPDTSVAIYRLNSMVWLNTSRDSTNVRFRLTNLNSERIHLESQKVGNVDSQKMDRAGPVAWPLRSPVLISLDFFIWGSLKYTKSICGIRIFLDAKNICEIKIFCLHIDCLHSVWECSFIYMSIYIYISGCIYHFIVAILAKSFFPLFLCSQSTNEAPKSSANDYYDDLSGLQDRSHIDLINQVMFPLKSAKLDNIAKITFRDFGRKLIPDMYLNNFLDTSSAKLFLPRALLFKVTRKFKHTYLRYTPISQLLCDPPRDCLTLHGARFARHSSIGIIQVFSIPTLSSDKRQCEAPYRRIPKPSCRTRIARVSTRDIAPTVSTCVDTDGEDPDGMGAGKMNREIPSSTLATLRGILVSSLSRENLGPHDLPVHEHTRHRSARKVHFHEGKPKVESILR</sequence>
<organism evidence="1 2">
    <name type="scientific">Trachymyrmex septentrionalis</name>
    <dbReference type="NCBI Taxonomy" id="34720"/>
    <lineage>
        <taxon>Eukaryota</taxon>
        <taxon>Metazoa</taxon>
        <taxon>Ecdysozoa</taxon>
        <taxon>Arthropoda</taxon>
        <taxon>Hexapoda</taxon>
        <taxon>Insecta</taxon>
        <taxon>Pterygota</taxon>
        <taxon>Neoptera</taxon>
        <taxon>Endopterygota</taxon>
        <taxon>Hymenoptera</taxon>
        <taxon>Apocrita</taxon>
        <taxon>Aculeata</taxon>
        <taxon>Formicoidea</taxon>
        <taxon>Formicidae</taxon>
        <taxon>Myrmicinae</taxon>
        <taxon>Trachymyrmex</taxon>
    </lineage>
</organism>
<accession>A0A195FC35</accession>
<proteinExistence type="predicted"/>